<evidence type="ECO:0000313" key="2">
    <source>
        <dbReference type="EMBL" id="QSZ34924.1"/>
    </source>
</evidence>
<organism evidence="2 3">
    <name type="scientific">Monilinia vaccinii-corymbosi</name>
    <dbReference type="NCBI Taxonomy" id="61207"/>
    <lineage>
        <taxon>Eukaryota</taxon>
        <taxon>Fungi</taxon>
        <taxon>Dikarya</taxon>
        <taxon>Ascomycota</taxon>
        <taxon>Pezizomycotina</taxon>
        <taxon>Leotiomycetes</taxon>
        <taxon>Helotiales</taxon>
        <taxon>Sclerotiniaceae</taxon>
        <taxon>Monilinia</taxon>
    </lineage>
</organism>
<name>A0A8A3PIU7_9HELO</name>
<evidence type="ECO:0000313" key="3">
    <source>
        <dbReference type="Proteomes" id="UP000672032"/>
    </source>
</evidence>
<protein>
    <recommendedName>
        <fullName evidence="4">DRBM domain-containing protein</fullName>
    </recommendedName>
</protein>
<feature type="region of interest" description="Disordered" evidence="1">
    <location>
        <begin position="1"/>
        <end position="21"/>
    </location>
</feature>
<dbReference type="SUPFAM" id="SSF54768">
    <property type="entry name" value="dsRNA-binding domain-like"/>
    <property type="match status" value="1"/>
</dbReference>
<feature type="region of interest" description="Disordered" evidence="1">
    <location>
        <begin position="160"/>
        <end position="209"/>
    </location>
</feature>
<reference evidence="2" key="1">
    <citation type="submission" date="2020-10" db="EMBL/GenBank/DDBJ databases">
        <title>Genome Sequence of Monilinia vaccinii-corymbosi Sheds Light on Mummy Berry Disease Infection of Blueberry and Mating Type.</title>
        <authorList>
            <person name="Yow A.G."/>
            <person name="Zhang Y."/>
            <person name="Bansal K."/>
            <person name="Eacker S.M."/>
            <person name="Sullivan S."/>
            <person name="Liachko I."/>
            <person name="Cubeta M.A."/>
            <person name="Rollins J.A."/>
            <person name="Ashrafi H."/>
        </authorList>
    </citation>
    <scope>NUCLEOTIDE SEQUENCE</scope>
    <source>
        <strain evidence="2">RL-1</strain>
    </source>
</reference>
<accession>A0A8A3PIU7</accession>
<dbReference type="Proteomes" id="UP000672032">
    <property type="component" value="Chromosome 5"/>
</dbReference>
<sequence length="304" mass="33753">MAGAQPQPQPEVGSSSFGVRFQSLDDLEREQELQAQIDRQVLDAQLAKSRSGSPATKKTKTTPDISIILLDSHALMEEIGDINWVGKLLEHYQGKSINPGPEYTETQIAEQSFRCSVTIKESPEPISSLAIFTRKKDAKRYISKLAVDWLISRNLMLSSGSVKSPKAPIAPQTPLPKKTQAPTSPLVPFTPTTTTTPPRERSTSPTSYPGLIPDLCHTLGFNVPTYKIVPMVEGVPIYQGYADFASDPRVPGKVGEFKDIHGKKKAREVCAKGVWAFLKDIERQRLQGIKDDDREKKRKREETL</sequence>
<proteinExistence type="predicted"/>
<gene>
    <name evidence="2" type="ORF">DSL72_007786</name>
</gene>
<evidence type="ECO:0008006" key="4">
    <source>
        <dbReference type="Google" id="ProtNLM"/>
    </source>
</evidence>
<feature type="compositionally biased region" description="Low complexity" evidence="1">
    <location>
        <begin position="182"/>
        <end position="209"/>
    </location>
</feature>
<keyword evidence="3" id="KW-1185">Reference proteome</keyword>
<dbReference type="AlphaFoldDB" id="A0A8A3PIU7"/>
<evidence type="ECO:0000256" key="1">
    <source>
        <dbReference type="SAM" id="MobiDB-lite"/>
    </source>
</evidence>
<dbReference type="OrthoDB" id="5222339at2759"/>
<dbReference type="EMBL" id="CP063409">
    <property type="protein sequence ID" value="QSZ34924.1"/>
    <property type="molecule type" value="Genomic_DNA"/>
</dbReference>
<dbReference type="Gene3D" id="3.30.160.20">
    <property type="match status" value="1"/>
</dbReference>